<gene>
    <name evidence="2" type="ORF">ACFSUO_15540</name>
</gene>
<dbReference type="RefSeq" id="WP_382395808.1">
    <property type="nucleotide sequence ID" value="NZ_JBHUNA010000041.1"/>
</dbReference>
<proteinExistence type="predicted"/>
<evidence type="ECO:0000256" key="1">
    <source>
        <dbReference type="SAM" id="Phobius"/>
    </source>
</evidence>
<keyword evidence="1" id="KW-1133">Transmembrane helix</keyword>
<protein>
    <submittedName>
        <fullName evidence="2">Uncharacterized protein</fullName>
    </submittedName>
</protein>
<sequence length="256" mass="29354">MDIGNLLKRKITATFIVTIVTSIILAFLTVNTTKQEPAYELGANFLGWLSVYGVYAGAIILIYGNFVSAGIEFLQQKGFIRRAWIYILLHGIFGSANGLLFQDPRLALYGMAAAVFYAFIDKWLYRRMKKRERLWPFYLVPILVCGLFWGYFQWISEPLPPFTAQDAVERVTESNGTAADLFSEEIGKREETIDGYHVVRETSAEEIGSETYLVTLTETWQKGKERGSYEITYEVDRHSLTARDLKWDETPPYYDS</sequence>
<evidence type="ECO:0000313" key="3">
    <source>
        <dbReference type="Proteomes" id="UP001597502"/>
    </source>
</evidence>
<feature type="transmembrane region" description="Helical" evidence="1">
    <location>
        <begin position="137"/>
        <end position="155"/>
    </location>
</feature>
<comment type="caution">
    <text evidence="2">The sequence shown here is derived from an EMBL/GenBank/DDBJ whole genome shotgun (WGS) entry which is preliminary data.</text>
</comment>
<keyword evidence="1" id="KW-0812">Transmembrane</keyword>
<feature type="transmembrane region" description="Helical" evidence="1">
    <location>
        <begin position="12"/>
        <end position="30"/>
    </location>
</feature>
<reference evidence="3" key="1">
    <citation type="journal article" date="2019" name="Int. J. Syst. Evol. Microbiol.">
        <title>The Global Catalogue of Microorganisms (GCM) 10K type strain sequencing project: providing services to taxonomists for standard genome sequencing and annotation.</title>
        <authorList>
            <consortium name="The Broad Institute Genomics Platform"/>
            <consortium name="The Broad Institute Genome Sequencing Center for Infectious Disease"/>
            <person name="Wu L."/>
            <person name="Ma J."/>
        </authorList>
    </citation>
    <scope>NUCLEOTIDE SEQUENCE [LARGE SCALE GENOMIC DNA]</scope>
    <source>
        <strain evidence="3">TISTR 1535</strain>
    </source>
</reference>
<keyword evidence="3" id="KW-1185">Reference proteome</keyword>
<feature type="transmembrane region" description="Helical" evidence="1">
    <location>
        <begin position="83"/>
        <end position="100"/>
    </location>
</feature>
<keyword evidence="1" id="KW-0472">Membrane</keyword>
<evidence type="ECO:0000313" key="2">
    <source>
        <dbReference type="EMBL" id="MFD2762371.1"/>
    </source>
</evidence>
<feature type="transmembrane region" description="Helical" evidence="1">
    <location>
        <begin position="50"/>
        <end position="71"/>
    </location>
</feature>
<organism evidence="2 3">
    <name type="scientific">Lentibacillus juripiscarius</name>
    <dbReference type="NCBI Taxonomy" id="257446"/>
    <lineage>
        <taxon>Bacteria</taxon>
        <taxon>Bacillati</taxon>
        <taxon>Bacillota</taxon>
        <taxon>Bacilli</taxon>
        <taxon>Bacillales</taxon>
        <taxon>Bacillaceae</taxon>
        <taxon>Lentibacillus</taxon>
    </lineage>
</organism>
<accession>A0ABW5V8P9</accession>
<name>A0ABW5V8P9_9BACI</name>
<dbReference type="Proteomes" id="UP001597502">
    <property type="component" value="Unassembled WGS sequence"/>
</dbReference>
<feature type="transmembrane region" description="Helical" evidence="1">
    <location>
        <begin position="106"/>
        <end position="125"/>
    </location>
</feature>
<dbReference type="EMBL" id="JBHUNA010000041">
    <property type="protein sequence ID" value="MFD2762371.1"/>
    <property type="molecule type" value="Genomic_DNA"/>
</dbReference>